<dbReference type="Gene3D" id="3.40.190.150">
    <property type="entry name" value="Bordetella uptake gene, domain 1"/>
    <property type="match status" value="1"/>
</dbReference>
<organism evidence="3 4">
    <name type="scientific">Comamonas guangdongensis</name>
    <dbReference type="NCBI Taxonomy" id="510515"/>
    <lineage>
        <taxon>Bacteria</taxon>
        <taxon>Pseudomonadati</taxon>
        <taxon>Pseudomonadota</taxon>
        <taxon>Betaproteobacteria</taxon>
        <taxon>Burkholderiales</taxon>
        <taxon>Comamonadaceae</taxon>
        <taxon>Comamonas</taxon>
    </lineage>
</organism>
<dbReference type="EMBL" id="JBFYGN010000003">
    <property type="protein sequence ID" value="MEX8191988.1"/>
    <property type="molecule type" value="Genomic_DNA"/>
</dbReference>
<dbReference type="PROSITE" id="PS51318">
    <property type="entry name" value="TAT"/>
    <property type="match status" value="1"/>
</dbReference>
<evidence type="ECO:0000313" key="3">
    <source>
        <dbReference type="EMBL" id="MEX8191988.1"/>
    </source>
</evidence>
<evidence type="ECO:0000313" key="4">
    <source>
        <dbReference type="Proteomes" id="UP001561046"/>
    </source>
</evidence>
<dbReference type="PANTHER" id="PTHR42928">
    <property type="entry name" value="TRICARBOXYLATE-BINDING PROTEIN"/>
    <property type="match status" value="1"/>
</dbReference>
<feature type="signal peptide" evidence="2">
    <location>
        <begin position="1"/>
        <end position="29"/>
    </location>
</feature>
<dbReference type="Gene3D" id="3.40.190.10">
    <property type="entry name" value="Periplasmic binding protein-like II"/>
    <property type="match status" value="1"/>
</dbReference>
<dbReference type="PANTHER" id="PTHR42928:SF5">
    <property type="entry name" value="BLR1237 PROTEIN"/>
    <property type="match status" value="1"/>
</dbReference>
<dbReference type="PIRSF" id="PIRSF017082">
    <property type="entry name" value="YflP"/>
    <property type="match status" value="1"/>
</dbReference>
<gene>
    <name evidence="3" type="ORF">AB6724_03950</name>
</gene>
<evidence type="ECO:0000256" key="2">
    <source>
        <dbReference type="SAM" id="SignalP"/>
    </source>
</evidence>
<proteinExistence type="inferred from homology"/>
<evidence type="ECO:0000256" key="1">
    <source>
        <dbReference type="ARBA" id="ARBA00006987"/>
    </source>
</evidence>
<dbReference type="InterPro" id="IPR005064">
    <property type="entry name" value="BUG"/>
</dbReference>
<dbReference type="RefSeq" id="WP_369337199.1">
    <property type="nucleotide sequence ID" value="NZ_JBFYGN010000003.1"/>
</dbReference>
<keyword evidence="4" id="KW-1185">Reference proteome</keyword>
<protein>
    <submittedName>
        <fullName evidence="3">Bug family tripartite tricarboxylate transporter substrate binding protein</fullName>
    </submittedName>
</protein>
<dbReference type="CDD" id="cd07012">
    <property type="entry name" value="PBP2_Bug_TTT"/>
    <property type="match status" value="1"/>
</dbReference>
<name>A0ABV3ZR16_9BURK</name>
<keyword evidence="2" id="KW-0732">Signal</keyword>
<accession>A0ABV3ZR16</accession>
<dbReference type="Proteomes" id="UP001561046">
    <property type="component" value="Unassembled WGS sequence"/>
</dbReference>
<dbReference type="InterPro" id="IPR042100">
    <property type="entry name" value="Bug_dom1"/>
</dbReference>
<dbReference type="Pfam" id="PF03401">
    <property type="entry name" value="TctC"/>
    <property type="match status" value="1"/>
</dbReference>
<dbReference type="SUPFAM" id="SSF53850">
    <property type="entry name" value="Periplasmic binding protein-like II"/>
    <property type="match status" value="1"/>
</dbReference>
<comment type="caution">
    <text evidence="3">The sequence shown here is derived from an EMBL/GenBank/DDBJ whole genome shotgun (WGS) entry which is preliminary data.</text>
</comment>
<reference evidence="3 4" key="1">
    <citation type="journal article" date="2013" name="Int. J. Syst. Evol. Microbiol.">
        <title>Comamonas guangdongensis sp. nov., isolated from subterranean forest sediment, and emended description of the genus Comamonas.</title>
        <authorList>
            <person name="Zhang J."/>
            <person name="Wang Y."/>
            <person name="Zhou S."/>
            <person name="Wu C."/>
            <person name="He J."/>
            <person name="Li F."/>
        </authorList>
    </citation>
    <scope>NUCLEOTIDE SEQUENCE [LARGE SCALE GENOMIC DNA]</scope>
    <source>
        <strain evidence="3 4">CCTCC AB2011133</strain>
    </source>
</reference>
<comment type="similarity">
    <text evidence="1">Belongs to the UPF0065 (bug) family.</text>
</comment>
<dbReference type="InterPro" id="IPR006311">
    <property type="entry name" value="TAT_signal"/>
</dbReference>
<sequence>MPHPIAVRRRLLQASLSLLLGCAASAGHAQPEPAASWPSKPVRVIVPFAPAGAADILARSVSKLLQRETKQAFVVDNRPGAGGNIGSDNAAKAAADGYTLLIGIDTTLTVNPFIYKSMPFKNSDLRPVMLIASQGMMVAVNPRTGIKTLGQFLERGQKDGLTLSSAGYGTPGHLASAILSSETGAKVSHVPYKGNAPASTAILAGEVDGGIISSSAMLGQVSAGKVMPLAVTTAKRNPLVPSVPTVAELGHKSLEQEVLFVLWVPAAMPEPLVQKIQAALEQAMKDPQLRERMRTNDLAYEGLTGDAAAKRLQSTASRYKAVIQATGMKME</sequence>
<feature type="chain" id="PRO_5046673132" evidence="2">
    <location>
        <begin position="30"/>
        <end position="331"/>
    </location>
</feature>